<protein>
    <submittedName>
        <fullName evidence="2">Uncharacterized protein</fullName>
    </submittedName>
</protein>
<dbReference type="AlphaFoldDB" id="A0A4C1YMR4"/>
<gene>
    <name evidence="2" type="ORF">EVAR_28846_1</name>
</gene>
<dbReference type="EMBL" id="BGZK01001256">
    <property type="protein sequence ID" value="GBP75635.1"/>
    <property type="molecule type" value="Genomic_DNA"/>
</dbReference>
<dbReference type="Proteomes" id="UP000299102">
    <property type="component" value="Unassembled WGS sequence"/>
</dbReference>
<comment type="caution">
    <text evidence="2">The sequence shown here is derived from an EMBL/GenBank/DDBJ whole genome shotgun (WGS) entry which is preliminary data.</text>
</comment>
<evidence type="ECO:0000313" key="2">
    <source>
        <dbReference type="EMBL" id="GBP75635.1"/>
    </source>
</evidence>
<sequence>MRCQNKHGPVYRRTAQSATDLRSSIVAAKTPRKPASAIKQDCAARAPPPAAAPVGRGYTHDGLRGYSAGAGEGCTRPPAAVARRPP</sequence>
<proteinExistence type="predicted"/>
<accession>A0A4C1YMR4</accession>
<organism evidence="2 3">
    <name type="scientific">Eumeta variegata</name>
    <name type="common">Bagworm moth</name>
    <name type="synonym">Eumeta japonica</name>
    <dbReference type="NCBI Taxonomy" id="151549"/>
    <lineage>
        <taxon>Eukaryota</taxon>
        <taxon>Metazoa</taxon>
        <taxon>Ecdysozoa</taxon>
        <taxon>Arthropoda</taxon>
        <taxon>Hexapoda</taxon>
        <taxon>Insecta</taxon>
        <taxon>Pterygota</taxon>
        <taxon>Neoptera</taxon>
        <taxon>Endopterygota</taxon>
        <taxon>Lepidoptera</taxon>
        <taxon>Glossata</taxon>
        <taxon>Ditrysia</taxon>
        <taxon>Tineoidea</taxon>
        <taxon>Psychidae</taxon>
        <taxon>Oiketicinae</taxon>
        <taxon>Eumeta</taxon>
    </lineage>
</organism>
<name>A0A4C1YMR4_EUMVA</name>
<keyword evidence="3" id="KW-1185">Reference proteome</keyword>
<evidence type="ECO:0000313" key="3">
    <source>
        <dbReference type="Proteomes" id="UP000299102"/>
    </source>
</evidence>
<reference evidence="2 3" key="1">
    <citation type="journal article" date="2019" name="Commun. Biol.">
        <title>The bagworm genome reveals a unique fibroin gene that provides high tensile strength.</title>
        <authorList>
            <person name="Kono N."/>
            <person name="Nakamura H."/>
            <person name="Ohtoshi R."/>
            <person name="Tomita M."/>
            <person name="Numata K."/>
            <person name="Arakawa K."/>
        </authorList>
    </citation>
    <scope>NUCLEOTIDE SEQUENCE [LARGE SCALE GENOMIC DNA]</scope>
</reference>
<evidence type="ECO:0000256" key="1">
    <source>
        <dbReference type="SAM" id="MobiDB-lite"/>
    </source>
</evidence>
<feature type="region of interest" description="Disordered" evidence="1">
    <location>
        <begin position="28"/>
        <end position="59"/>
    </location>
</feature>
<feature type="compositionally biased region" description="Low complexity" evidence="1">
    <location>
        <begin position="76"/>
        <end position="86"/>
    </location>
</feature>
<feature type="region of interest" description="Disordered" evidence="1">
    <location>
        <begin position="67"/>
        <end position="86"/>
    </location>
</feature>